<dbReference type="Pfam" id="PF06445">
    <property type="entry name" value="GyrI-like"/>
    <property type="match status" value="1"/>
</dbReference>
<dbReference type="InterPro" id="IPR029442">
    <property type="entry name" value="GyrI-like"/>
</dbReference>
<dbReference type="Proteomes" id="UP001596976">
    <property type="component" value="Unassembled WGS sequence"/>
</dbReference>
<dbReference type="CDD" id="cd04782">
    <property type="entry name" value="HTH_BltR"/>
    <property type="match status" value="1"/>
</dbReference>
<evidence type="ECO:0000313" key="3">
    <source>
        <dbReference type="EMBL" id="MFD0942855.1"/>
    </source>
</evidence>
<dbReference type="InterPro" id="IPR009061">
    <property type="entry name" value="DNA-bd_dom_put_sf"/>
</dbReference>
<dbReference type="PRINTS" id="PR00040">
    <property type="entry name" value="HTHMERR"/>
</dbReference>
<accession>A0ABW3GY45</accession>
<evidence type="ECO:0000313" key="4">
    <source>
        <dbReference type="Proteomes" id="UP001596976"/>
    </source>
</evidence>
<dbReference type="RefSeq" id="WP_381009788.1">
    <property type="nucleotide sequence ID" value="NZ_JBHTJF010000014.1"/>
</dbReference>
<name>A0ABW3GY45_9BACL</name>
<dbReference type="PANTHER" id="PTHR30204">
    <property type="entry name" value="REDOX-CYCLING DRUG-SENSING TRANSCRIPTIONAL ACTIVATOR SOXR"/>
    <property type="match status" value="1"/>
</dbReference>
<proteinExistence type="predicted"/>
<dbReference type="SUPFAM" id="SSF55136">
    <property type="entry name" value="Probable bacterial effector-binding domain"/>
    <property type="match status" value="1"/>
</dbReference>
<dbReference type="SMART" id="SM00422">
    <property type="entry name" value="HTH_MERR"/>
    <property type="match status" value="1"/>
</dbReference>
<dbReference type="Gene3D" id="3.20.80.10">
    <property type="entry name" value="Regulatory factor, effector binding domain"/>
    <property type="match status" value="1"/>
</dbReference>
<dbReference type="SUPFAM" id="SSF46955">
    <property type="entry name" value="Putative DNA-binding domain"/>
    <property type="match status" value="1"/>
</dbReference>
<dbReference type="Pfam" id="PF13411">
    <property type="entry name" value="MerR_1"/>
    <property type="match status" value="1"/>
</dbReference>
<dbReference type="Gene3D" id="1.10.1660.10">
    <property type="match status" value="1"/>
</dbReference>
<feature type="domain" description="HTH merR-type" evidence="2">
    <location>
        <begin position="7"/>
        <end position="76"/>
    </location>
</feature>
<reference evidence="4" key="1">
    <citation type="journal article" date="2019" name="Int. J. Syst. Evol. Microbiol.">
        <title>The Global Catalogue of Microorganisms (GCM) 10K type strain sequencing project: providing services to taxonomists for standard genome sequencing and annotation.</title>
        <authorList>
            <consortium name="The Broad Institute Genomics Platform"/>
            <consortium name="The Broad Institute Genome Sequencing Center for Infectious Disease"/>
            <person name="Wu L."/>
            <person name="Ma J."/>
        </authorList>
    </citation>
    <scope>NUCLEOTIDE SEQUENCE [LARGE SCALE GENOMIC DNA]</scope>
    <source>
        <strain evidence="4">CCUG 63563</strain>
    </source>
</reference>
<dbReference type="InterPro" id="IPR000551">
    <property type="entry name" value="MerR-type_HTH_dom"/>
</dbReference>
<dbReference type="EMBL" id="JBHTJF010000014">
    <property type="protein sequence ID" value="MFD0942855.1"/>
    <property type="molecule type" value="Genomic_DNA"/>
</dbReference>
<keyword evidence="4" id="KW-1185">Reference proteome</keyword>
<gene>
    <name evidence="3" type="ORF">ACFQ0V_03615</name>
</gene>
<sequence>MKDTGQFFTTGEFAKACGVSKQTIIYYDKIGLLQPDFIERNRYRYYSVHQLERFAVIDLLKRLDTPLKEIKQFLNEKELDEAVRLLEEKEQVVFRKMEELRELQRIIHTKRSLIQEAGQVVEEVFLEEMEEECLIISEPITATSEKEISEQIQQFAQYFVHNERDAGYPMSRFFSKAQFEEGDYLTGGHFYIRVEEPKTTNSVTKEAGLYACTYHVGEYNAVTEAYERIKQWMTEEQYTVVGPVYEQYMLDEIISSNTEQYVTKMMVRVMKKEQ</sequence>
<keyword evidence="1" id="KW-0238">DNA-binding</keyword>
<evidence type="ECO:0000259" key="2">
    <source>
        <dbReference type="PROSITE" id="PS50937"/>
    </source>
</evidence>
<protein>
    <submittedName>
        <fullName evidence="3">MerR family transcriptional regulator</fullName>
    </submittedName>
</protein>
<evidence type="ECO:0000256" key="1">
    <source>
        <dbReference type="ARBA" id="ARBA00023125"/>
    </source>
</evidence>
<dbReference type="PROSITE" id="PS50937">
    <property type="entry name" value="HTH_MERR_2"/>
    <property type="match status" value="1"/>
</dbReference>
<dbReference type="InterPro" id="IPR011256">
    <property type="entry name" value="Reg_factor_effector_dom_sf"/>
</dbReference>
<organism evidence="3 4">
    <name type="scientific">Savagea faecisuis</name>
    <dbReference type="NCBI Taxonomy" id="1274803"/>
    <lineage>
        <taxon>Bacteria</taxon>
        <taxon>Bacillati</taxon>
        <taxon>Bacillota</taxon>
        <taxon>Bacilli</taxon>
        <taxon>Bacillales</taxon>
        <taxon>Caryophanaceae</taxon>
        <taxon>Savagea</taxon>
    </lineage>
</organism>
<dbReference type="InterPro" id="IPR047057">
    <property type="entry name" value="MerR_fam"/>
</dbReference>
<dbReference type="PANTHER" id="PTHR30204:SF85">
    <property type="entry name" value="MULTIDRUG-EFFLUX TRANSPORTER 2 REGULATOR"/>
    <property type="match status" value="1"/>
</dbReference>
<comment type="caution">
    <text evidence="3">The sequence shown here is derived from an EMBL/GenBank/DDBJ whole genome shotgun (WGS) entry which is preliminary data.</text>
</comment>